<keyword evidence="3" id="KW-1185">Reference proteome</keyword>
<feature type="non-terminal residue" evidence="1">
    <location>
        <position position="341"/>
    </location>
</feature>
<dbReference type="EnsemblFungi" id="PTTG_30680-t43_1">
    <property type="protein sequence ID" value="PTTG_30680-t43_1-p1"/>
    <property type="gene ID" value="PTTG_30680"/>
</dbReference>
<evidence type="ECO:0000313" key="3">
    <source>
        <dbReference type="Proteomes" id="UP000005240"/>
    </source>
</evidence>
<reference evidence="2 3" key="3">
    <citation type="journal article" date="2017" name="G3 (Bethesda)">
        <title>Comparative analysis highlights variable genome content of wheat rusts and divergence of the mating loci.</title>
        <authorList>
            <person name="Cuomo C.A."/>
            <person name="Bakkeren G."/>
            <person name="Khalil H.B."/>
            <person name="Panwar V."/>
            <person name="Joly D."/>
            <person name="Linning R."/>
            <person name="Sakthikumar S."/>
            <person name="Song X."/>
            <person name="Adiconis X."/>
            <person name="Fan L."/>
            <person name="Goldberg J.M."/>
            <person name="Levin J.Z."/>
            <person name="Young S."/>
            <person name="Zeng Q."/>
            <person name="Anikster Y."/>
            <person name="Bruce M."/>
            <person name="Wang M."/>
            <person name="Yin C."/>
            <person name="McCallum B."/>
            <person name="Szabo L.J."/>
            <person name="Hulbert S."/>
            <person name="Chen X."/>
            <person name="Fellers J.P."/>
        </authorList>
    </citation>
    <scope>NUCLEOTIDE SEQUENCE</scope>
    <source>
        <strain evidence="2">isolate 1-1 / race 1 (BBBD)</strain>
        <strain evidence="3">Isolate 1-1 / race 1 (BBBD)</strain>
    </source>
</reference>
<dbReference type="PANTHER" id="PTHR33246">
    <property type="entry name" value="CCHC-TYPE DOMAIN-CONTAINING PROTEIN"/>
    <property type="match status" value="1"/>
</dbReference>
<reference evidence="1" key="2">
    <citation type="submission" date="2016-05" db="EMBL/GenBank/DDBJ databases">
        <title>Comparative analysis highlights variable genome content of wheat rusts and divergence of the mating loci.</title>
        <authorList>
            <person name="Cuomo C.A."/>
            <person name="Bakkeren G."/>
            <person name="Szabo L."/>
            <person name="Khalil H."/>
            <person name="Joly D."/>
            <person name="Goldberg J."/>
            <person name="Young S."/>
            <person name="Zeng Q."/>
            <person name="Fellers J."/>
        </authorList>
    </citation>
    <scope>NUCLEOTIDE SEQUENCE [LARGE SCALE GENOMIC DNA]</scope>
    <source>
        <strain evidence="1">1-1 BBBD Race 1</strain>
    </source>
</reference>
<protein>
    <recommendedName>
        <fullName evidence="4">CCHC-type domain-containing protein</fullName>
    </recommendedName>
</protein>
<gene>
    <name evidence="1" type="ORF">PTTG_30680</name>
</gene>
<proteinExistence type="predicted"/>
<evidence type="ECO:0000313" key="2">
    <source>
        <dbReference type="EnsemblFungi" id="PTTG_30680-t43_1-p1"/>
    </source>
</evidence>
<dbReference type="Proteomes" id="UP000005240">
    <property type="component" value="Unassembled WGS sequence"/>
</dbReference>
<name>A0A180FXS9_PUCT1</name>
<dbReference type="PANTHER" id="PTHR33246:SF51">
    <property type="entry name" value="MYB_SANT-LIKE DOMAIN-CONTAINING PROTEIN"/>
    <property type="match status" value="1"/>
</dbReference>
<reference evidence="1" key="1">
    <citation type="submission" date="2009-11" db="EMBL/GenBank/DDBJ databases">
        <authorList>
            <consortium name="The Broad Institute Genome Sequencing Platform"/>
            <person name="Ward D."/>
            <person name="Feldgarden M."/>
            <person name="Earl A."/>
            <person name="Young S.K."/>
            <person name="Zeng Q."/>
            <person name="Koehrsen M."/>
            <person name="Alvarado L."/>
            <person name="Berlin A."/>
            <person name="Bochicchio J."/>
            <person name="Borenstein D."/>
            <person name="Chapman S.B."/>
            <person name="Chen Z."/>
            <person name="Engels R."/>
            <person name="Freedman E."/>
            <person name="Gellesch M."/>
            <person name="Goldberg J."/>
            <person name="Griggs A."/>
            <person name="Gujja S."/>
            <person name="Heilman E."/>
            <person name="Heiman D."/>
            <person name="Hepburn T."/>
            <person name="Howarth C."/>
            <person name="Jen D."/>
            <person name="Larson L."/>
            <person name="Lewis B."/>
            <person name="Mehta T."/>
            <person name="Park D."/>
            <person name="Pearson M."/>
            <person name="Roberts A."/>
            <person name="Saif S."/>
            <person name="Shea T."/>
            <person name="Shenoy N."/>
            <person name="Sisk P."/>
            <person name="Stolte C."/>
            <person name="Sykes S."/>
            <person name="Thomson T."/>
            <person name="Walk T."/>
            <person name="White J."/>
            <person name="Yandava C."/>
            <person name="Izard J."/>
            <person name="Baranova O.V."/>
            <person name="Blanton J.M."/>
            <person name="Tanner A.C."/>
            <person name="Dewhirst F.E."/>
            <person name="Haas B."/>
            <person name="Nusbaum C."/>
            <person name="Birren B."/>
        </authorList>
    </citation>
    <scope>NUCLEOTIDE SEQUENCE [LARGE SCALE GENOMIC DNA]</scope>
    <source>
        <strain evidence="1">1-1 BBBD Race 1</strain>
    </source>
</reference>
<dbReference type="STRING" id="630390.A0A180FXS9"/>
<organism evidence="1">
    <name type="scientific">Puccinia triticina (isolate 1-1 / race 1 (BBBD))</name>
    <name type="common">Brown leaf rust fungus</name>
    <dbReference type="NCBI Taxonomy" id="630390"/>
    <lineage>
        <taxon>Eukaryota</taxon>
        <taxon>Fungi</taxon>
        <taxon>Dikarya</taxon>
        <taxon>Basidiomycota</taxon>
        <taxon>Pucciniomycotina</taxon>
        <taxon>Pucciniomycetes</taxon>
        <taxon>Pucciniales</taxon>
        <taxon>Pucciniaceae</taxon>
        <taxon>Puccinia</taxon>
    </lineage>
</organism>
<evidence type="ECO:0000313" key="1">
    <source>
        <dbReference type="EMBL" id="OAV85230.1"/>
    </source>
</evidence>
<evidence type="ECO:0008006" key="4">
    <source>
        <dbReference type="Google" id="ProtNLM"/>
    </source>
</evidence>
<dbReference type="OrthoDB" id="5535068at2759"/>
<dbReference type="EMBL" id="ADAS02005828">
    <property type="protein sequence ID" value="OAV85230.1"/>
    <property type="molecule type" value="Genomic_DNA"/>
</dbReference>
<reference evidence="2" key="4">
    <citation type="submission" date="2025-05" db="UniProtKB">
        <authorList>
            <consortium name="EnsemblFungi"/>
        </authorList>
    </citation>
    <scope>IDENTIFICATION</scope>
    <source>
        <strain evidence="2">isolate 1-1 / race 1 (BBBD)</strain>
    </source>
</reference>
<dbReference type="AlphaFoldDB" id="A0A180FXS9"/>
<accession>A0A180FXS9</accession>
<dbReference type="VEuPathDB" id="FungiDB:PTTG_30680"/>
<sequence length="341" mass="38501">MVKIKPQDRALKFTGSRVEAFLRQYELAANLDGASDEDKVLQIPSFLGSEDIQDAVWDMSGYTSKSWTTLKEQMIERWGQVDVVRYTVADLQSLKDAWIAKGGITTLEDYRLFKSIFDVILSYLIRYQHLSSEDLSVDYFFFAFSAGFQQRIKSYLVKKKAMELRAAVISEMEEEVAFTSEQIKPQASLPFTSGFKESNDIMIKMEADRRPKEAPAQSMAPATVDDLSRMLQSFEQRLKKELAVSSPAAAAPSGSRGPLVCYYCHREGHGTARCFELKKDKEEKLVEQKGTNFFLPNGALIPFDASRPIRHVVASYQPQVSSATTEFRTTCGSLDPWYPPA</sequence>